<evidence type="ECO:0000313" key="3">
    <source>
        <dbReference type="Proteomes" id="UP001292094"/>
    </source>
</evidence>
<feature type="region of interest" description="Disordered" evidence="1">
    <location>
        <begin position="228"/>
        <end position="252"/>
    </location>
</feature>
<proteinExistence type="predicted"/>
<comment type="caution">
    <text evidence="2">The sequence shown here is derived from an EMBL/GenBank/DDBJ whole genome shotgun (WGS) entry which is preliminary data.</text>
</comment>
<accession>A0AAE1NFY2</accession>
<evidence type="ECO:0000313" key="2">
    <source>
        <dbReference type="EMBL" id="KAK4289425.1"/>
    </source>
</evidence>
<feature type="compositionally biased region" description="Basic and acidic residues" evidence="1">
    <location>
        <begin position="40"/>
        <end position="64"/>
    </location>
</feature>
<gene>
    <name evidence="2" type="ORF">Pmani_037599</name>
</gene>
<sequence length="362" mass="40810">MLEFCPLVYTSLPEEQVFHKIRCLQTEWPDFQNTRGSGRSSKDGSGSHKVREVRSAQSHQRSEEQQPGSRFTKEKVILEYKRGQRKVRYYWVSNGSWTREVAEGQRSWQFQGCGRPEVVGCQSASLAAHQSGTVAANIPFQFQGFVTIDLFFGHPALHHDDSPLPHVLSYKERLENWKEGHLSSTVDPVNSESTSQGEQHTDVPDGPRGNDAAHGVYNFSSTLKLTRHKRQYRRVTSERPRPGSVKVVTEERSQRNVLGAIVPHRPGHHLHPPPAPPVPILYDLHPPPPTPVPSLYHLYVPSTTHTYLHHHLSTPSHTICMHTPPQPPISTTTTASPHSICMHSPPLILIPTTTSLHFQYHS</sequence>
<keyword evidence="3" id="KW-1185">Reference proteome</keyword>
<evidence type="ECO:0000256" key="1">
    <source>
        <dbReference type="SAM" id="MobiDB-lite"/>
    </source>
</evidence>
<feature type="region of interest" description="Disordered" evidence="1">
    <location>
        <begin position="32"/>
        <end position="70"/>
    </location>
</feature>
<protein>
    <submittedName>
        <fullName evidence="2">Uncharacterized protein</fullName>
    </submittedName>
</protein>
<organism evidence="2 3">
    <name type="scientific">Petrolisthes manimaculis</name>
    <dbReference type="NCBI Taxonomy" id="1843537"/>
    <lineage>
        <taxon>Eukaryota</taxon>
        <taxon>Metazoa</taxon>
        <taxon>Ecdysozoa</taxon>
        <taxon>Arthropoda</taxon>
        <taxon>Crustacea</taxon>
        <taxon>Multicrustacea</taxon>
        <taxon>Malacostraca</taxon>
        <taxon>Eumalacostraca</taxon>
        <taxon>Eucarida</taxon>
        <taxon>Decapoda</taxon>
        <taxon>Pleocyemata</taxon>
        <taxon>Anomura</taxon>
        <taxon>Galatheoidea</taxon>
        <taxon>Porcellanidae</taxon>
        <taxon>Petrolisthes</taxon>
    </lineage>
</organism>
<dbReference type="AlphaFoldDB" id="A0AAE1NFY2"/>
<dbReference type="Proteomes" id="UP001292094">
    <property type="component" value="Unassembled WGS sequence"/>
</dbReference>
<feature type="region of interest" description="Disordered" evidence="1">
    <location>
        <begin position="181"/>
        <end position="215"/>
    </location>
</feature>
<dbReference type="EMBL" id="JAWZYT010005867">
    <property type="protein sequence ID" value="KAK4289425.1"/>
    <property type="molecule type" value="Genomic_DNA"/>
</dbReference>
<reference evidence="2" key="1">
    <citation type="submission" date="2023-11" db="EMBL/GenBank/DDBJ databases">
        <title>Genome assemblies of two species of porcelain crab, Petrolisthes cinctipes and Petrolisthes manimaculis (Anomura: Porcellanidae).</title>
        <authorList>
            <person name="Angst P."/>
        </authorList>
    </citation>
    <scope>NUCLEOTIDE SEQUENCE</scope>
    <source>
        <strain evidence="2">PB745_02</strain>
        <tissue evidence="2">Gill</tissue>
    </source>
</reference>
<name>A0AAE1NFY2_9EUCA</name>
<feature type="compositionally biased region" description="Polar residues" evidence="1">
    <location>
        <begin position="182"/>
        <end position="198"/>
    </location>
</feature>